<dbReference type="PROSITE" id="PS50012">
    <property type="entry name" value="RCC1_3"/>
    <property type="match status" value="7"/>
</dbReference>
<name>A0ABP1QJC9_9HEXA</name>
<feature type="repeat" description="RCC1" evidence="3">
    <location>
        <begin position="198"/>
        <end position="254"/>
    </location>
</feature>
<dbReference type="PANTHER" id="PTHR45982">
    <property type="entry name" value="REGULATOR OF CHROMOSOME CONDENSATION"/>
    <property type="match status" value="1"/>
</dbReference>
<comment type="caution">
    <text evidence="6">The sequence shown here is derived from an EMBL/GenBank/DDBJ whole genome shotgun (WGS) entry which is preliminary data.</text>
</comment>
<dbReference type="PROSITE" id="PS00625">
    <property type="entry name" value="RCC1_1"/>
    <property type="match status" value="1"/>
</dbReference>
<dbReference type="EMBL" id="CAXLJM020000033">
    <property type="protein sequence ID" value="CAL8100832.1"/>
    <property type="molecule type" value="Genomic_DNA"/>
</dbReference>
<reference evidence="6 7" key="1">
    <citation type="submission" date="2024-08" db="EMBL/GenBank/DDBJ databases">
        <authorList>
            <person name="Cucini C."/>
            <person name="Frati F."/>
        </authorList>
    </citation>
    <scope>NUCLEOTIDE SEQUENCE [LARGE SCALE GENOMIC DNA]</scope>
</reference>
<dbReference type="SUPFAM" id="SSF50985">
    <property type="entry name" value="RCC1/BLIP-II"/>
    <property type="match status" value="1"/>
</dbReference>
<protein>
    <recommendedName>
        <fullName evidence="5">RCC1-like domain-containing protein</fullName>
    </recommendedName>
</protein>
<keyword evidence="7" id="KW-1185">Reference proteome</keyword>
<keyword evidence="2" id="KW-0677">Repeat</keyword>
<feature type="repeat" description="RCC1" evidence="3">
    <location>
        <begin position="146"/>
        <end position="197"/>
    </location>
</feature>
<feature type="repeat" description="RCC1" evidence="3">
    <location>
        <begin position="328"/>
        <end position="382"/>
    </location>
</feature>
<sequence length="510" mass="54838">MPRKVTKAVQDTETIPQENKTSRKIKRPAEDVGEEPPTKAQKTAVLAKSSQPKTKKGTGSAKPAVEAVKSPETSSASSQSRKRKSPELPTTAEGATLHCFGTNDCGQLGFTCEKRKFPALVPSLENKKITAVACGGMHTIVLEDNGSVWSFGLNDDKALGRFTKEEEDAFEPGKVDIKKKVTQISAGDSHSAALTEDGEVYAWGCFKDNNGNYGLIADDGEICREKPELLTRHLGTPIVKISSGAHHIAMLGADGYLYTCGTGEQGQLGRQPEKPKRVTRSMGAISGSPVSHKEYLLKPAVVKITRSQRITDLWTGEFSTYCVTDKSKDVYVCGLNNYAQLGIRKSDEKTVIQVPTKNTTFKGRKWKQIAAGQHHAIALSEEGKVFTLGRNTDGRLGIGSETEEQDIFEPILVEGLADKKCVLVAAGASTSYAVTEAGLLYSWGFGENFQLAAGDDDDRDVPTQCFGKPNTPINGKVVNVSAGGQHVGVTILVTKLLNGNAEKVPKVNGK</sequence>
<gene>
    <name evidence="6" type="ORF">ODALV1_LOCUS10649</name>
</gene>
<evidence type="ECO:0000256" key="2">
    <source>
        <dbReference type="ARBA" id="ARBA00022737"/>
    </source>
</evidence>
<keyword evidence="1" id="KW-0344">Guanine-nucleotide releasing factor</keyword>
<dbReference type="InterPro" id="IPR009091">
    <property type="entry name" value="RCC1/BLIP-II"/>
</dbReference>
<feature type="region of interest" description="Disordered" evidence="4">
    <location>
        <begin position="1"/>
        <end position="90"/>
    </location>
</feature>
<dbReference type="PANTHER" id="PTHR45982:SF8">
    <property type="entry name" value="E3 UBIQUITIN-PROTEIN LIGASE HERC2-LIKE PROTEIN-RELATED"/>
    <property type="match status" value="1"/>
</dbReference>
<feature type="repeat" description="RCC1" evidence="3">
    <location>
        <begin position="383"/>
        <end position="437"/>
    </location>
</feature>
<dbReference type="Proteomes" id="UP001642540">
    <property type="component" value="Unassembled WGS sequence"/>
</dbReference>
<evidence type="ECO:0000313" key="7">
    <source>
        <dbReference type="Proteomes" id="UP001642540"/>
    </source>
</evidence>
<proteinExistence type="predicted"/>
<feature type="repeat" description="RCC1" evidence="3">
    <location>
        <begin position="255"/>
        <end position="326"/>
    </location>
</feature>
<evidence type="ECO:0000256" key="3">
    <source>
        <dbReference type="PROSITE-ProRule" id="PRU00235"/>
    </source>
</evidence>
<evidence type="ECO:0000256" key="1">
    <source>
        <dbReference type="ARBA" id="ARBA00022658"/>
    </source>
</evidence>
<dbReference type="InterPro" id="IPR000408">
    <property type="entry name" value="Reg_chr_condens"/>
</dbReference>
<feature type="repeat" description="RCC1" evidence="3">
    <location>
        <begin position="438"/>
        <end position="493"/>
    </location>
</feature>
<evidence type="ECO:0000259" key="5">
    <source>
        <dbReference type="Pfam" id="PF25390"/>
    </source>
</evidence>
<feature type="compositionally biased region" description="Polar residues" evidence="4">
    <location>
        <begin position="9"/>
        <end position="19"/>
    </location>
</feature>
<evidence type="ECO:0000313" key="6">
    <source>
        <dbReference type="EMBL" id="CAL8100832.1"/>
    </source>
</evidence>
<organism evidence="6 7">
    <name type="scientific">Orchesella dallaii</name>
    <dbReference type="NCBI Taxonomy" id="48710"/>
    <lineage>
        <taxon>Eukaryota</taxon>
        <taxon>Metazoa</taxon>
        <taxon>Ecdysozoa</taxon>
        <taxon>Arthropoda</taxon>
        <taxon>Hexapoda</taxon>
        <taxon>Collembola</taxon>
        <taxon>Entomobryomorpha</taxon>
        <taxon>Entomobryoidea</taxon>
        <taxon>Orchesellidae</taxon>
        <taxon>Orchesellinae</taxon>
        <taxon>Orchesella</taxon>
    </lineage>
</organism>
<dbReference type="PRINTS" id="PR00633">
    <property type="entry name" value="RCCNDNSATION"/>
</dbReference>
<feature type="domain" description="RCC1-like" evidence="5">
    <location>
        <begin position="97"/>
        <end position="487"/>
    </location>
</feature>
<dbReference type="Gene3D" id="2.130.10.30">
    <property type="entry name" value="Regulator of chromosome condensation 1/beta-lactamase-inhibitor protein II"/>
    <property type="match status" value="1"/>
</dbReference>
<dbReference type="InterPro" id="IPR058923">
    <property type="entry name" value="RCC1-like_dom"/>
</dbReference>
<evidence type="ECO:0000256" key="4">
    <source>
        <dbReference type="SAM" id="MobiDB-lite"/>
    </source>
</evidence>
<accession>A0ABP1QJC9</accession>
<dbReference type="PROSITE" id="PS00626">
    <property type="entry name" value="RCC1_2"/>
    <property type="match status" value="4"/>
</dbReference>
<dbReference type="Pfam" id="PF25390">
    <property type="entry name" value="WD40_RLD"/>
    <property type="match status" value="1"/>
</dbReference>
<dbReference type="InterPro" id="IPR051553">
    <property type="entry name" value="Ran_GTPase-activating"/>
</dbReference>
<feature type="repeat" description="RCC1" evidence="3">
    <location>
        <begin position="95"/>
        <end position="145"/>
    </location>
</feature>